<dbReference type="AlphaFoldDB" id="A0A8X6ND47"/>
<protein>
    <submittedName>
        <fullName evidence="1">Uncharacterized protein</fullName>
    </submittedName>
</protein>
<sequence length="119" mass="13748">MICIRWRIESFYAGNDIGLLALQISTTKNHKVSNREMWEAKGLEKIFCKRDAPQMVFKMSWKKVFKTAEEAVEYLFSAELVSEMIALPNEVDELTDEEGFHDTETLDPSIRDVICPIIC</sequence>
<gene>
    <name evidence="1" type="ORF">NPIL_572121</name>
</gene>
<keyword evidence="2" id="KW-1185">Reference proteome</keyword>
<dbReference type="Proteomes" id="UP000887013">
    <property type="component" value="Unassembled WGS sequence"/>
</dbReference>
<comment type="caution">
    <text evidence="1">The sequence shown here is derived from an EMBL/GenBank/DDBJ whole genome shotgun (WGS) entry which is preliminary data.</text>
</comment>
<accession>A0A8X6ND47</accession>
<evidence type="ECO:0000313" key="2">
    <source>
        <dbReference type="Proteomes" id="UP000887013"/>
    </source>
</evidence>
<dbReference type="EMBL" id="BMAW01103045">
    <property type="protein sequence ID" value="GFT06960.1"/>
    <property type="molecule type" value="Genomic_DNA"/>
</dbReference>
<organism evidence="1 2">
    <name type="scientific">Nephila pilipes</name>
    <name type="common">Giant wood spider</name>
    <name type="synonym">Nephila maculata</name>
    <dbReference type="NCBI Taxonomy" id="299642"/>
    <lineage>
        <taxon>Eukaryota</taxon>
        <taxon>Metazoa</taxon>
        <taxon>Ecdysozoa</taxon>
        <taxon>Arthropoda</taxon>
        <taxon>Chelicerata</taxon>
        <taxon>Arachnida</taxon>
        <taxon>Araneae</taxon>
        <taxon>Araneomorphae</taxon>
        <taxon>Entelegynae</taxon>
        <taxon>Araneoidea</taxon>
        <taxon>Nephilidae</taxon>
        <taxon>Nephila</taxon>
    </lineage>
</organism>
<reference evidence="1" key="1">
    <citation type="submission" date="2020-08" db="EMBL/GenBank/DDBJ databases">
        <title>Multicomponent nature underlies the extraordinary mechanical properties of spider dragline silk.</title>
        <authorList>
            <person name="Kono N."/>
            <person name="Nakamura H."/>
            <person name="Mori M."/>
            <person name="Yoshida Y."/>
            <person name="Ohtoshi R."/>
            <person name="Malay A.D."/>
            <person name="Moran D.A.P."/>
            <person name="Tomita M."/>
            <person name="Numata K."/>
            <person name="Arakawa K."/>
        </authorList>
    </citation>
    <scope>NUCLEOTIDE SEQUENCE</scope>
</reference>
<name>A0A8X6ND47_NEPPI</name>
<proteinExistence type="predicted"/>
<evidence type="ECO:0000313" key="1">
    <source>
        <dbReference type="EMBL" id="GFT06960.1"/>
    </source>
</evidence>
<dbReference type="OrthoDB" id="6779180at2759"/>